<name>A0A2P2NET4_RHIMU</name>
<organism evidence="2">
    <name type="scientific">Rhizophora mucronata</name>
    <name type="common">Asiatic mangrove</name>
    <dbReference type="NCBI Taxonomy" id="61149"/>
    <lineage>
        <taxon>Eukaryota</taxon>
        <taxon>Viridiplantae</taxon>
        <taxon>Streptophyta</taxon>
        <taxon>Embryophyta</taxon>
        <taxon>Tracheophyta</taxon>
        <taxon>Spermatophyta</taxon>
        <taxon>Magnoliopsida</taxon>
        <taxon>eudicotyledons</taxon>
        <taxon>Gunneridae</taxon>
        <taxon>Pentapetalae</taxon>
        <taxon>rosids</taxon>
        <taxon>fabids</taxon>
        <taxon>Malpighiales</taxon>
        <taxon>Rhizophoraceae</taxon>
        <taxon>Rhizophora</taxon>
    </lineage>
</organism>
<reference evidence="2" key="1">
    <citation type="submission" date="2018-02" db="EMBL/GenBank/DDBJ databases">
        <title>Rhizophora mucronata_Transcriptome.</title>
        <authorList>
            <person name="Meera S.P."/>
            <person name="Sreeshan A."/>
            <person name="Augustine A."/>
        </authorList>
    </citation>
    <scope>NUCLEOTIDE SEQUENCE</scope>
    <source>
        <tissue evidence="2">Leaf</tissue>
    </source>
</reference>
<evidence type="ECO:0000313" key="2">
    <source>
        <dbReference type="EMBL" id="MBX40991.1"/>
    </source>
</evidence>
<protein>
    <submittedName>
        <fullName evidence="2">Uncharacterized protein</fullName>
    </submittedName>
</protein>
<accession>A0A2P2NET4</accession>
<keyword evidence="1" id="KW-0812">Transmembrane</keyword>
<dbReference type="EMBL" id="GGEC01060507">
    <property type="protein sequence ID" value="MBX40991.1"/>
    <property type="molecule type" value="Transcribed_RNA"/>
</dbReference>
<feature type="transmembrane region" description="Helical" evidence="1">
    <location>
        <begin position="12"/>
        <end position="34"/>
    </location>
</feature>
<dbReference type="AlphaFoldDB" id="A0A2P2NET4"/>
<evidence type="ECO:0000256" key="1">
    <source>
        <dbReference type="SAM" id="Phobius"/>
    </source>
</evidence>
<keyword evidence="1" id="KW-0472">Membrane</keyword>
<sequence length="39" mass="4649">MLSRMPRMSNIFITHLIALETRFIIYFANLTLFIQCCLI</sequence>
<keyword evidence="1" id="KW-1133">Transmembrane helix</keyword>
<proteinExistence type="predicted"/>